<dbReference type="Pfam" id="PF00196">
    <property type="entry name" value="GerE"/>
    <property type="match status" value="1"/>
</dbReference>
<evidence type="ECO:0000259" key="4">
    <source>
        <dbReference type="PROSITE" id="PS50043"/>
    </source>
</evidence>
<gene>
    <name evidence="5" type="ORF">GCM10011386_23820</name>
</gene>
<dbReference type="SUPFAM" id="SSF46894">
    <property type="entry name" value="C-terminal effector domain of the bipartite response regulators"/>
    <property type="match status" value="1"/>
</dbReference>
<feature type="domain" description="HTH luxR-type" evidence="4">
    <location>
        <begin position="46"/>
        <end position="111"/>
    </location>
</feature>
<evidence type="ECO:0000256" key="1">
    <source>
        <dbReference type="ARBA" id="ARBA00023015"/>
    </source>
</evidence>
<evidence type="ECO:0000256" key="2">
    <source>
        <dbReference type="ARBA" id="ARBA00023125"/>
    </source>
</evidence>
<dbReference type="Proteomes" id="UP000597338">
    <property type="component" value="Unassembled WGS sequence"/>
</dbReference>
<dbReference type="Gene3D" id="1.10.10.10">
    <property type="entry name" value="Winged helix-like DNA-binding domain superfamily/Winged helix DNA-binding domain"/>
    <property type="match status" value="1"/>
</dbReference>
<dbReference type="InterPro" id="IPR036388">
    <property type="entry name" value="WH-like_DNA-bd_sf"/>
</dbReference>
<dbReference type="PANTHER" id="PTHR44688">
    <property type="entry name" value="DNA-BINDING TRANSCRIPTIONAL ACTIVATOR DEVR_DOSR"/>
    <property type="match status" value="1"/>
</dbReference>
<dbReference type="PROSITE" id="PS00622">
    <property type="entry name" value="HTH_LUXR_1"/>
    <property type="match status" value="1"/>
</dbReference>
<evidence type="ECO:0000313" key="5">
    <source>
        <dbReference type="EMBL" id="GGC31083.1"/>
    </source>
</evidence>
<sequence length="113" mass="12980">MLTNGCTDYPMSLMRLRAEQCGWQIQWIAHEPGGTSVGDQLPASERQEMPPLLTEREKEVLRHLVNGWDAKRIGLALGISYLTIRKHMDNIYHKLHINSQAQAISLAHKHKWL</sequence>
<dbReference type="SMART" id="SM00421">
    <property type="entry name" value="HTH_LUXR"/>
    <property type="match status" value="1"/>
</dbReference>
<dbReference type="PANTHER" id="PTHR44688:SF16">
    <property type="entry name" value="DNA-BINDING TRANSCRIPTIONAL ACTIVATOR DEVR_DOSR"/>
    <property type="match status" value="1"/>
</dbReference>
<comment type="caution">
    <text evidence="5">The sequence shown here is derived from an EMBL/GenBank/DDBJ whole genome shotgun (WGS) entry which is preliminary data.</text>
</comment>
<organism evidence="5 6">
    <name type="scientific">Parapedobacter defluvii</name>
    <dbReference type="NCBI Taxonomy" id="2045106"/>
    <lineage>
        <taxon>Bacteria</taxon>
        <taxon>Pseudomonadati</taxon>
        <taxon>Bacteroidota</taxon>
        <taxon>Sphingobacteriia</taxon>
        <taxon>Sphingobacteriales</taxon>
        <taxon>Sphingobacteriaceae</taxon>
        <taxon>Parapedobacter</taxon>
    </lineage>
</organism>
<evidence type="ECO:0000313" key="6">
    <source>
        <dbReference type="Proteomes" id="UP000597338"/>
    </source>
</evidence>
<name>A0ABQ1LX53_9SPHI</name>
<keyword evidence="6" id="KW-1185">Reference proteome</keyword>
<proteinExistence type="predicted"/>
<dbReference type="InterPro" id="IPR016032">
    <property type="entry name" value="Sig_transdc_resp-reg_C-effctor"/>
</dbReference>
<dbReference type="PRINTS" id="PR00038">
    <property type="entry name" value="HTHLUXR"/>
</dbReference>
<keyword evidence="3" id="KW-0804">Transcription</keyword>
<dbReference type="CDD" id="cd06170">
    <property type="entry name" value="LuxR_C_like"/>
    <property type="match status" value="1"/>
</dbReference>
<evidence type="ECO:0000256" key="3">
    <source>
        <dbReference type="ARBA" id="ARBA00023163"/>
    </source>
</evidence>
<dbReference type="RefSeq" id="WP_188750939.1">
    <property type="nucleotide sequence ID" value="NZ_BMIK01000007.1"/>
</dbReference>
<dbReference type="EMBL" id="BMIK01000007">
    <property type="protein sequence ID" value="GGC31083.1"/>
    <property type="molecule type" value="Genomic_DNA"/>
</dbReference>
<dbReference type="PROSITE" id="PS50043">
    <property type="entry name" value="HTH_LUXR_2"/>
    <property type="match status" value="1"/>
</dbReference>
<reference evidence="6" key="1">
    <citation type="journal article" date="2019" name="Int. J. Syst. Evol. Microbiol.">
        <title>The Global Catalogue of Microorganisms (GCM) 10K type strain sequencing project: providing services to taxonomists for standard genome sequencing and annotation.</title>
        <authorList>
            <consortium name="The Broad Institute Genomics Platform"/>
            <consortium name="The Broad Institute Genome Sequencing Center for Infectious Disease"/>
            <person name="Wu L."/>
            <person name="Ma J."/>
        </authorList>
    </citation>
    <scope>NUCLEOTIDE SEQUENCE [LARGE SCALE GENOMIC DNA]</scope>
    <source>
        <strain evidence="6">CGMCC 1.15342</strain>
    </source>
</reference>
<protein>
    <recommendedName>
        <fullName evidence="4">HTH luxR-type domain-containing protein</fullName>
    </recommendedName>
</protein>
<keyword evidence="2" id="KW-0238">DNA-binding</keyword>
<accession>A0ABQ1LX53</accession>
<keyword evidence="1" id="KW-0805">Transcription regulation</keyword>
<dbReference type="InterPro" id="IPR000792">
    <property type="entry name" value="Tscrpt_reg_LuxR_C"/>
</dbReference>